<dbReference type="Proteomes" id="UP000887013">
    <property type="component" value="Unassembled WGS sequence"/>
</dbReference>
<gene>
    <name evidence="2" type="ORF">NPIL_248381</name>
</gene>
<feature type="signal peptide" evidence="1">
    <location>
        <begin position="1"/>
        <end position="20"/>
    </location>
</feature>
<feature type="chain" id="PRO_5036496794" evidence="1">
    <location>
        <begin position="21"/>
        <end position="111"/>
    </location>
</feature>
<sequence length="111" mass="13364">MKVIYVRIFLLLFSSPPVQGQSNLSECFNLAIKTLVRREHFLRLNFRFIAENQHALVFPAEERVICLFFLTESVLIKRSEKFSRYRKTLECSREKIIEDKYEWWKVSAIME</sequence>
<name>A0A8X6UAH6_NEPPI</name>
<organism evidence="2 3">
    <name type="scientific">Nephila pilipes</name>
    <name type="common">Giant wood spider</name>
    <name type="synonym">Nephila maculata</name>
    <dbReference type="NCBI Taxonomy" id="299642"/>
    <lineage>
        <taxon>Eukaryota</taxon>
        <taxon>Metazoa</taxon>
        <taxon>Ecdysozoa</taxon>
        <taxon>Arthropoda</taxon>
        <taxon>Chelicerata</taxon>
        <taxon>Arachnida</taxon>
        <taxon>Araneae</taxon>
        <taxon>Araneomorphae</taxon>
        <taxon>Entelegynae</taxon>
        <taxon>Araneoidea</taxon>
        <taxon>Nephilidae</taxon>
        <taxon>Nephila</taxon>
    </lineage>
</organism>
<evidence type="ECO:0000313" key="2">
    <source>
        <dbReference type="EMBL" id="GFU09896.1"/>
    </source>
</evidence>
<keyword evidence="1" id="KW-0732">Signal</keyword>
<evidence type="ECO:0000256" key="1">
    <source>
        <dbReference type="SAM" id="SignalP"/>
    </source>
</evidence>
<comment type="caution">
    <text evidence="2">The sequence shown here is derived from an EMBL/GenBank/DDBJ whole genome shotgun (WGS) entry which is preliminary data.</text>
</comment>
<protein>
    <submittedName>
        <fullName evidence="2">Uncharacterized protein</fullName>
    </submittedName>
</protein>
<reference evidence="2" key="1">
    <citation type="submission" date="2020-08" db="EMBL/GenBank/DDBJ databases">
        <title>Multicomponent nature underlies the extraordinary mechanical properties of spider dragline silk.</title>
        <authorList>
            <person name="Kono N."/>
            <person name="Nakamura H."/>
            <person name="Mori M."/>
            <person name="Yoshida Y."/>
            <person name="Ohtoshi R."/>
            <person name="Malay A.D."/>
            <person name="Moran D.A.P."/>
            <person name="Tomita M."/>
            <person name="Numata K."/>
            <person name="Arakawa K."/>
        </authorList>
    </citation>
    <scope>NUCLEOTIDE SEQUENCE</scope>
</reference>
<keyword evidence="3" id="KW-1185">Reference proteome</keyword>
<dbReference type="AlphaFoldDB" id="A0A8X6UAH6"/>
<dbReference type="EMBL" id="BMAW01124864">
    <property type="protein sequence ID" value="GFU09896.1"/>
    <property type="molecule type" value="Genomic_DNA"/>
</dbReference>
<accession>A0A8X6UAH6</accession>
<evidence type="ECO:0000313" key="3">
    <source>
        <dbReference type="Proteomes" id="UP000887013"/>
    </source>
</evidence>
<proteinExistence type="predicted"/>